<dbReference type="EMBL" id="LT670849">
    <property type="protein sequence ID" value="SHN86906.1"/>
    <property type="molecule type" value="Genomic_DNA"/>
</dbReference>
<evidence type="ECO:0000313" key="1">
    <source>
        <dbReference type="EMBL" id="SHN86906.1"/>
    </source>
</evidence>
<dbReference type="AlphaFoldDB" id="A0A1M7UVH5"/>
<accession>A0A1M7UVH5</accession>
<dbReference type="OrthoDB" id="8265401at2"/>
<dbReference type="RefSeq" id="WP_156898847.1">
    <property type="nucleotide sequence ID" value="NZ_LT670849.1"/>
</dbReference>
<reference evidence="2" key="1">
    <citation type="submission" date="2016-11" db="EMBL/GenBank/DDBJ databases">
        <authorList>
            <person name="Varghese N."/>
            <person name="Submissions S."/>
        </authorList>
    </citation>
    <scope>NUCLEOTIDE SEQUENCE [LARGE SCALE GENOMIC DNA]</scope>
    <source>
        <strain evidence="2">GAS401</strain>
    </source>
</reference>
<keyword evidence="2" id="KW-1185">Reference proteome</keyword>
<name>A0A1M7UVH5_9BRAD</name>
<protein>
    <submittedName>
        <fullName evidence="1">Uncharacterized protein</fullName>
    </submittedName>
</protein>
<gene>
    <name evidence="1" type="ORF">SAMN05444170_6907</name>
</gene>
<proteinExistence type="predicted"/>
<organism evidence="1 2">
    <name type="scientific">Bradyrhizobium erythrophlei</name>
    <dbReference type="NCBI Taxonomy" id="1437360"/>
    <lineage>
        <taxon>Bacteria</taxon>
        <taxon>Pseudomonadati</taxon>
        <taxon>Pseudomonadota</taxon>
        <taxon>Alphaproteobacteria</taxon>
        <taxon>Hyphomicrobiales</taxon>
        <taxon>Nitrobacteraceae</taxon>
        <taxon>Bradyrhizobium</taxon>
    </lineage>
</organism>
<dbReference type="Proteomes" id="UP000184096">
    <property type="component" value="Chromosome I"/>
</dbReference>
<evidence type="ECO:0000313" key="2">
    <source>
        <dbReference type="Proteomes" id="UP000184096"/>
    </source>
</evidence>
<sequence>MSKTLLALGDLRARALAEIRQQPGCSSVRDVAINRVTDDRSESNWSMCVVPVGNADANTAARAAIYVQHALRRNYDLMTD</sequence>